<organism evidence="1 2">
    <name type="scientific">Panicum virgatum</name>
    <name type="common">Blackwell switchgrass</name>
    <dbReference type="NCBI Taxonomy" id="38727"/>
    <lineage>
        <taxon>Eukaryota</taxon>
        <taxon>Viridiplantae</taxon>
        <taxon>Streptophyta</taxon>
        <taxon>Embryophyta</taxon>
        <taxon>Tracheophyta</taxon>
        <taxon>Spermatophyta</taxon>
        <taxon>Magnoliopsida</taxon>
        <taxon>Liliopsida</taxon>
        <taxon>Poales</taxon>
        <taxon>Poaceae</taxon>
        <taxon>PACMAD clade</taxon>
        <taxon>Panicoideae</taxon>
        <taxon>Panicodae</taxon>
        <taxon>Paniceae</taxon>
        <taxon>Panicinae</taxon>
        <taxon>Panicum</taxon>
        <taxon>Panicum sect. Hiantes</taxon>
    </lineage>
</organism>
<comment type="caution">
    <text evidence="1">The sequence shown here is derived from an EMBL/GenBank/DDBJ whole genome shotgun (WGS) entry which is preliminary data.</text>
</comment>
<dbReference type="EMBL" id="CM029037">
    <property type="protein sequence ID" value="KAG2658177.1"/>
    <property type="molecule type" value="Genomic_DNA"/>
</dbReference>
<dbReference type="Proteomes" id="UP000823388">
    <property type="component" value="Chromosome 1K"/>
</dbReference>
<sequence length="67" mass="7638">MTTTYTYKLTSIEICIYFDIDLLTCFMQFMAALRGFHSPMLGAVESERGGADHHGDEKKITVFQELN</sequence>
<gene>
    <name evidence="1" type="ORF">PVAP13_1KG259200</name>
</gene>
<accession>A0A8T0XFZ8</accession>
<evidence type="ECO:0000313" key="1">
    <source>
        <dbReference type="EMBL" id="KAG2658177.1"/>
    </source>
</evidence>
<protein>
    <submittedName>
        <fullName evidence="1">Uncharacterized protein</fullName>
    </submittedName>
</protein>
<name>A0A8T0XFZ8_PANVG</name>
<evidence type="ECO:0000313" key="2">
    <source>
        <dbReference type="Proteomes" id="UP000823388"/>
    </source>
</evidence>
<reference evidence="1" key="1">
    <citation type="submission" date="2020-05" db="EMBL/GenBank/DDBJ databases">
        <title>WGS assembly of Panicum virgatum.</title>
        <authorList>
            <person name="Lovell J.T."/>
            <person name="Jenkins J."/>
            <person name="Shu S."/>
            <person name="Juenger T.E."/>
            <person name="Schmutz J."/>
        </authorList>
    </citation>
    <scope>NUCLEOTIDE SEQUENCE</scope>
    <source>
        <strain evidence="1">AP13</strain>
    </source>
</reference>
<proteinExistence type="predicted"/>
<dbReference type="AlphaFoldDB" id="A0A8T0XFZ8"/>
<keyword evidence="2" id="KW-1185">Reference proteome</keyword>